<dbReference type="RefSeq" id="WP_196991086.1">
    <property type="nucleotide sequence ID" value="NZ_JADWYR010000002.1"/>
</dbReference>
<protein>
    <submittedName>
        <fullName evidence="1">Uncharacterized protein</fullName>
    </submittedName>
</protein>
<evidence type="ECO:0000313" key="1">
    <source>
        <dbReference type="EMBL" id="MBG9376982.1"/>
    </source>
</evidence>
<sequence>MKKFQAIIHFDMDEQFMSLVPPHRTYINYLINKNIIDSYVVSMETQTVWITFNAETKEEVSTHLDKSPLKKYWDYSVEELFVYDGQLYRLPSVQLN</sequence>
<dbReference type="AlphaFoldDB" id="A0A931E6B9"/>
<proteinExistence type="predicted"/>
<comment type="caution">
    <text evidence="1">The sequence shown here is derived from an EMBL/GenBank/DDBJ whole genome shotgun (WGS) entry which is preliminary data.</text>
</comment>
<accession>A0A931E6B9</accession>
<reference evidence="1" key="1">
    <citation type="submission" date="2020-11" db="EMBL/GenBank/DDBJ databases">
        <title>Bacterial whole genome sequence for Panacibacter sp. DH6.</title>
        <authorList>
            <person name="Le V."/>
            <person name="Ko S."/>
            <person name="Ahn C.-Y."/>
            <person name="Oh H.-M."/>
        </authorList>
    </citation>
    <scope>NUCLEOTIDE SEQUENCE</scope>
    <source>
        <strain evidence="1">DH6</strain>
    </source>
</reference>
<keyword evidence="2" id="KW-1185">Reference proteome</keyword>
<dbReference type="EMBL" id="JADWYR010000002">
    <property type="protein sequence ID" value="MBG9376982.1"/>
    <property type="molecule type" value="Genomic_DNA"/>
</dbReference>
<name>A0A931E6B9_9BACT</name>
<organism evidence="1 2">
    <name type="scientific">Panacibacter microcysteis</name>
    <dbReference type="NCBI Taxonomy" id="2793269"/>
    <lineage>
        <taxon>Bacteria</taxon>
        <taxon>Pseudomonadati</taxon>
        <taxon>Bacteroidota</taxon>
        <taxon>Chitinophagia</taxon>
        <taxon>Chitinophagales</taxon>
        <taxon>Chitinophagaceae</taxon>
        <taxon>Panacibacter</taxon>
    </lineage>
</organism>
<gene>
    <name evidence="1" type="ORF">I5907_12120</name>
</gene>
<evidence type="ECO:0000313" key="2">
    <source>
        <dbReference type="Proteomes" id="UP000628448"/>
    </source>
</evidence>
<dbReference type="Proteomes" id="UP000628448">
    <property type="component" value="Unassembled WGS sequence"/>
</dbReference>